<dbReference type="GO" id="GO:0016020">
    <property type="term" value="C:membrane"/>
    <property type="evidence" value="ECO:0007669"/>
    <property type="project" value="InterPro"/>
</dbReference>
<sequence length="303" mass="31849">MTKLQNRSGYMDIFIAGCMWGSIGLFVNILSGFGIASGTAAFIRIFTGAVLLIPIMISRGGLTLFKIDVRGLATCLILGVFSQALFNFSYNMSINSVGMATASVLLYTSPIFVCVMSAVFFKEHIGPVKLAALAVNIAGCVLTVTGGNFSELTFSVAGVAAGVGAGFFYGLMTIVSTPITGKYDSLTVIFYSFLFGSATLALMLQPWKDLGTVTGSVTGFAAAAIGYGLIPTVGSYMFYMKGLSKDLVTSKVPVIASVETVVAAVMGTIVFDEDVTIYKLIGISCVMASIFIMNIQGTAEHSH</sequence>
<evidence type="ECO:0000313" key="4">
    <source>
        <dbReference type="EMBL" id="HIU27613.1"/>
    </source>
</evidence>
<proteinExistence type="inferred from homology"/>
<feature type="transmembrane region" description="Helical" evidence="2">
    <location>
        <begin position="252"/>
        <end position="271"/>
    </location>
</feature>
<keyword evidence="2" id="KW-0812">Transmembrane</keyword>
<evidence type="ECO:0000256" key="2">
    <source>
        <dbReference type="SAM" id="Phobius"/>
    </source>
</evidence>
<feature type="transmembrane region" description="Helical" evidence="2">
    <location>
        <begin position="41"/>
        <end position="57"/>
    </location>
</feature>
<dbReference type="Proteomes" id="UP000824091">
    <property type="component" value="Unassembled WGS sequence"/>
</dbReference>
<dbReference type="PANTHER" id="PTHR22911:SF79">
    <property type="entry name" value="MOBA-LIKE NTP TRANSFERASE DOMAIN-CONTAINING PROTEIN"/>
    <property type="match status" value="1"/>
</dbReference>
<feature type="transmembrane region" description="Helical" evidence="2">
    <location>
        <begin position="152"/>
        <end position="176"/>
    </location>
</feature>
<evidence type="ECO:0000259" key="3">
    <source>
        <dbReference type="Pfam" id="PF00892"/>
    </source>
</evidence>
<evidence type="ECO:0000313" key="5">
    <source>
        <dbReference type="Proteomes" id="UP000824091"/>
    </source>
</evidence>
<gene>
    <name evidence="4" type="ORF">IAD16_04490</name>
</gene>
<keyword evidence="2" id="KW-1133">Transmembrane helix</keyword>
<reference evidence="4" key="1">
    <citation type="submission" date="2020-10" db="EMBL/GenBank/DDBJ databases">
        <authorList>
            <person name="Gilroy R."/>
        </authorList>
    </citation>
    <scope>NUCLEOTIDE SEQUENCE</scope>
    <source>
        <strain evidence="4">11300</strain>
    </source>
</reference>
<organism evidence="4 5">
    <name type="scientific">Candidatus Fimisoma avicola</name>
    <dbReference type="NCBI Taxonomy" id="2840826"/>
    <lineage>
        <taxon>Bacteria</taxon>
        <taxon>Bacillati</taxon>
        <taxon>Bacillota</taxon>
        <taxon>Clostridia</taxon>
        <taxon>Eubacteriales</taxon>
        <taxon>Candidatus Fimisoma</taxon>
    </lineage>
</organism>
<feature type="transmembrane region" description="Helical" evidence="2">
    <location>
        <begin position="69"/>
        <end position="90"/>
    </location>
</feature>
<keyword evidence="2" id="KW-0472">Membrane</keyword>
<feature type="transmembrane region" description="Helical" evidence="2">
    <location>
        <begin position="128"/>
        <end position="146"/>
    </location>
</feature>
<feature type="transmembrane region" description="Helical" evidence="2">
    <location>
        <begin position="277"/>
        <end position="295"/>
    </location>
</feature>
<reference evidence="4" key="2">
    <citation type="journal article" date="2021" name="PeerJ">
        <title>Extensive microbial diversity within the chicken gut microbiome revealed by metagenomics and culture.</title>
        <authorList>
            <person name="Gilroy R."/>
            <person name="Ravi A."/>
            <person name="Getino M."/>
            <person name="Pursley I."/>
            <person name="Horton D.L."/>
            <person name="Alikhan N.F."/>
            <person name="Baker D."/>
            <person name="Gharbi K."/>
            <person name="Hall N."/>
            <person name="Watson M."/>
            <person name="Adriaenssens E.M."/>
            <person name="Foster-Nyarko E."/>
            <person name="Jarju S."/>
            <person name="Secka A."/>
            <person name="Antonio M."/>
            <person name="Oren A."/>
            <person name="Chaudhuri R.R."/>
            <person name="La Ragione R."/>
            <person name="Hildebrand F."/>
            <person name="Pallen M.J."/>
        </authorList>
    </citation>
    <scope>NUCLEOTIDE SEQUENCE</scope>
    <source>
        <strain evidence="4">11300</strain>
    </source>
</reference>
<evidence type="ECO:0000256" key="1">
    <source>
        <dbReference type="ARBA" id="ARBA00007362"/>
    </source>
</evidence>
<feature type="transmembrane region" description="Helical" evidence="2">
    <location>
        <begin position="96"/>
        <end position="121"/>
    </location>
</feature>
<comment type="similarity">
    <text evidence="1">Belongs to the EamA transporter family.</text>
</comment>
<protein>
    <submittedName>
        <fullName evidence="4">EamA family transporter</fullName>
    </submittedName>
</protein>
<feature type="transmembrane region" description="Helical" evidence="2">
    <location>
        <begin position="219"/>
        <end position="240"/>
    </location>
</feature>
<feature type="domain" description="EamA" evidence="3">
    <location>
        <begin position="8"/>
        <end position="144"/>
    </location>
</feature>
<dbReference type="Pfam" id="PF00892">
    <property type="entry name" value="EamA"/>
    <property type="match status" value="2"/>
</dbReference>
<dbReference type="InterPro" id="IPR037185">
    <property type="entry name" value="EmrE-like"/>
</dbReference>
<dbReference type="PANTHER" id="PTHR22911">
    <property type="entry name" value="ACYL-MALONYL CONDENSING ENZYME-RELATED"/>
    <property type="match status" value="1"/>
</dbReference>
<dbReference type="SUPFAM" id="SSF103481">
    <property type="entry name" value="Multidrug resistance efflux transporter EmrE"/>
    <property type="match status" value="2"/>
</dbReference>
<dbReference type="AlphaFoldDB" id="A0A9D1I3K6"/>
<accession>A0A9D1I3K6</accession>
<feature type="domain" description="EamA" evidence="3">
    <location>
        <begin position="158"/>
        <end position="294"/>
    </location>
</feature>
<feature type="transmembrane region" description="Helical" evidence="2">
    <location>
        <begin position="12"/>
        <end position="35"/>
    </location>
</feature>
<comment type="caution">
    <text evidence="4">The sequence shown here is derived from an EMBL/GenBank/DDBJ whole genome shotgun (WGS) entry which is preliminary data.</text>
</comment>
<name>A0A9D1I3K6_9FIRM</name>
<dbReference type="EMBL" id="DVMO01000064">
    <property type="protein sequence ID" value="HIU27613.1"/>
    <property type="molecule type" value="Genomic_DNA"/>
</dbReference>
<feature type="transmembrane region" description="Helical" evidence="2">
    <location>
        <begin position="188"/>
        <end position="207"/>
    </location>
</feature>
<dbReference type="Gene3D" id="1.10.3730.20">
    <property type="match status" value="1"/>
</dbReference>
<dbReference type="InterPro" id="IPR000620">
    <property type="entry name" value="EamA_dom"/>
</dbReference>